<dbReference type="CDD" id="cd01033">
    <property type="entry name" value="ClC_like"/>
    <property type="match status" value="1"/>
</dbReference>
<evidence type="ECO:0000313" key="12">
    <source>
        <dbReference type="Proteomes" id="UP000829817"/>
    </source>
</evidence>
<evidence type="ECO:0000256" key="5">
    <source>
        <dbReference type="ARBA" id="ARBA00023065"/>
    </source>
</evidence>
<dbReference type="Proteomes" id="UP000829817">
    <property type="component" value="Chromosome"/>
</dbReference>
<dbReference type="InterPro" id="IPR050368">
    <property type="entry name" value="ClC-type_chloride_channel"/>
</dbReference>
<evidence type="ECO:0000256" key="4">
    <source>
        <dbReference type="ARBA" id="ARBA00022989"/>
    </source>
</evidence>
<dbReference type="InterPro" id="IPR014743">
    <property type="entry name" value="Cl-channel_core"/>
</dbReference>
<dbReference type="SUPFAM" id="SSF81340">
    <property type="entry name" value="Clc chloride channel"/>
    <property type="match status" value="1"/>
</dbReference>
<keyword evidence="5" id="KW-0406">Ion transport</keyword>
<feature type="transmembrane region" description="Helical" evidence="10">
    <location>
        <begin position="215"/>
        <end position="239"/>
    </location>
</feature>
<comment type="subcellular location">
    <subcellularLocation>
        <location evidence="1">Membrane</location>
        <topology evidence="1">Multi-pass membrane protein</topology>
    </subcellularLocation>
</comment>
<evidence type="ECO:0000256" key="2">
    <source>
        <dbReference type="ARBA" id="ARBA00022448"/>
    </source>
</evidence>
<feature type="transmembrane region" description="Helical" evidence="10">
    <location>
        <begin position="183"/>
        <end position="203"/>
    </location>
</feature>
<feature type="transmembrane region" description="Helical" evidence="10">
    <location>
        <begin position="7"/>
        <end position="29"/>
    </location>
</feature>
<dbReference type="InterPro" id="IPR001807">
    <property type="entry name" value="ClC"/>
</dbReference>
<evidence type="ECO:0000256" key="3">
    <source>
        <dbReference type="ARBA" id="ARBA00022692"/>
    </source>
</evidence>
<evidence type="ECO:0000256" key="1">
    <source>
        <dbReference type="ARBA" id="ARBA00004141"/>
    </source>
</evidence>
<feature type="transmembrane region" description="Helical" evidence="10">
    <location>
        <begin position="59"/>
        <end position="79"/>
    </location>
</feature>
<feature type="transmembrane region" description="Helical" evidence="10">
    <location>
        <begin position="384"/>
        <end position="402"/>
    </location>
</feature>
<dbReference type="PANTHER" id="PTHR43427:SF6">
    <property type="entry name" value="CHLORIDE CHANNEL PROTEIN CLC-E"/>
    <property type="match status" value="1"/>
</dbReference>
<reference evidence="11 12" key="1">
    <citation type="journal article" date="2022" name="Res Sq">
        <title>Evolution of multicellular longitudinally dividing oral cavity symbionts (Neisseriaceae).</title>
        <authorList>
            <person name="Nyongesa S."/>
            <person name="Weber P."/>
            <person name="Bernet E."/>
            <person name="Pullido F."/>
            <person name="Nieckarz M."/>
            <person name="Delaby M."/>
            <person name="Nieves C."/>
            <person name="Viehboeck T."/>
            <person name="Krause N."/>
            <person name="Rivera-Millot A."/>
            <person name="Nakamura A."/>
            <person name="Vischer N."/>
            <person name="VanNieuwenhze M."/>
            <person name="Brun Y."/>
            <person name="Cava F."/>
            <person name="Bulgheresi S."/>
            <person name="Veyrier F."/>
        </authorList>
    </citation>
    <scope>NUCLEOTIDE SEQUENCE [LARGE SCALE GENOMIC DNA]</scope>
    <source>
        <strain evidence="11 12">CCUG 63373m</strain>
    </source>
</reference>
<keyword evidence="7" id="KW-0869">Chloride channel</keyword>
<keyword evidence="6 10" id="KW-0472">Membrane</keyword>
<sequence>MKFTPRLLFSLVAIGIIAGLAGIGLSWLLHFIQHHAYGYGLTGAGEIPFRLGVEHAPPWRRVAALALCGLLVGVGWYLIKRRGAPLVSIKAALDKPRQGLPFLTTVCHSLLQIVTVGLGSPMGREVAPREMSAAFASAWVRRLGMSETEARLLIACASGAGLAAVYNVPLAAAVFTLETLLCVWSPTAVAAALLTSVVATAVSRWGMGDLVQYHLIDASVNTALIGWALLMGPLIGAVVALFRKTVAPLPLMRRDDPKIILVAVAAFLLIGLLAVYFPAVLGNGKAGNQLGFAGLLDGQSSLTLFAVKWLVVLLALAAGAYGGLITPSMMLGGMLALACAFGWNHMLPPLSVEAAALVGAAAFLAVSQKMPLTALVFVLELTRVSGAFLMPMAVCVTGALLANRWLTHKQTAA</sequence>
<keyword evidence="12" id="KW-1185">Reference proteome</keyword>
<keyword evidence="2" id="KW-0813">Transport</keyword>
<dbReference type="PRINTS" id="PR00762">
    <property type="entry name" value="CLCHANNEL"/>
</dbReference>
<organism evidence="11 12">
    <name type="scientific">Uruburuella testudinis</name>
    <dbReference type="NCBI Taxonomy" id="1282863"/>
    <lineage>
        <taxon>Bacteria</taxon>
        <taxon>Pseudomonadati</taxon>
        <taxon>Pseudomonadota</taxon>
        <taxon>Betaproteobacteria</taxon>
        <taxon>Neisseriales</taxon>
        <taxon>Neisseriaceae</taxon>
        <taxon>Uruburuella</taxon>
    </lineage>
</organism>
<dbReference type="Pfam" id="PF00654">
    <property type="entry name" value="Voltage_CLC"/>
    <property type="match status" value="1"/>
</dbReference>
<evidence type="ECO:0000256" key="7">
    <source>
        <dbReference type="ARBA" id="ARBA00023173"/>
    </source>
</evidence>
<evidence type="ECO:0000256" key="6">
    <source>
        <dbReference type="ARBA" id="ARBA00023136"/>
    </source>
</evidence>
<accession>A0ABY4DU49</accession>
<feature type="transmembrane region" description="Helical" evidence="10">
    <location>
        <begin position="259"/>
        <end position="281"/>
    </location>
</feature>
<feature type="transmembrane region" description="Helical" evidence="10">
    <location>
        <begin position="328"/>
        <end position="347"/>
    </location>
</feature>
<protein>
    <submittedName>
        <fullName evidence="11">Chloride channel protein</fullName>
    </submittedName>
</protein>
<evidence type="ECO:0000256" key="8">
    <source>
        <dbReference type="ARBA" id="ARBA00023214"/>
    </source>
</evidence>
<feature type="transmembrane region" description="Helical" evidence="10">
    <location>
        <begin position="302"/>
        <end position="322"/>
    </location>
</feature>
<feature type="transmembrane region" description="Helical" evidence="10">
    <location>
        <begin position="354"/>
        <end position="378"/>
    </location>
</feature>
<proteinExistence type="predicted"/>
<keyword evidence="3 10" id="KW-0812">Transmembrane</keyword>
<evidence type="ECO:0000256" key="10">
    <source>
        <dbReference type="SAM" id="Phobius"/>
    </source>
</evidence>
<name>A0ABY4DU49_9NEIS</name>
<evidence type="ECO:0000256" key="9">
    <source>
        <dbReference type="ARBA" id="ARBA00023303"/>
    </source>
</evidence>
<feature type="transmembrane region" description="Helical" evidence="10">
    <location>
        <begin position="152"/>
        <end position="177"/>
    </location>
</feature>
<evidence type="ECO:0000313" key="11">
    <source>
        <dbReference type="EMBL" id="UOO82200.1"/>
    </source>
</evidence>
<keyword evidence="8" id="KW-0868">Chloride</keyword>
<dbReference type="PANTHER" id="PTHR43427">
    <property type="entry name" value="CHLORIDE CHANNEL PROTEIN CLC-E"/>
    <property type="match status" value="1"/>
</dbReference>
<keyword evidence="4 10" id="KW-1133">Transmembrane helix</keyword>
<keyword evidence="9" id="KW-0407">Ion channel</keyword>
<gene>
    <name evidence="11" type="ORF">LVJ83_01610</name>
</gene>
<dbReference type="RefSeq" id="WP_244785667.1">
    <property type="nucleotide sequence ID" value="NZ_CP091508.1"/>
</dbReference>
<dbReference type="EMBL" id="CP091508">
    <property type="protein sequence ID" value="UOO82200.1"/>
    <property type="molecule type" value="Genomic_DNA"/>
</dbReference>
<dbReference type="Gene3D" id="1.10.3080.10">
    <property type="entry name" value="Clc chloride channel"/>
    <property type="match status" value="1"/>
</dbReference>